<dbReference type="AlphaFoldDB" id="A0AAN8NDE6"/>
<proteinExistence type="predicted"/>
<sequence length="312" mass="33730">MVFIKVSALLALLPLLVAADEGPGFTMDMNPAPLTPPMPSGSKNQACIKAYKEPHVECIPEIMQVITLGDPKGVPTAEQLEDACTSTCLNSLRKWIRGNSECGGDEFLKFLGLSNSTTKADGYKASDLQQFFINEVYWEKCLVDLNKPRNGGSKWCILQWEQIIATESSHYPDVITTSDPDDFCKAQTCGAQFGYLSAPKKKIRKLDDKNLKAGQEPKIDMVSLKEACPKINTTAFPKREEKVTDAEIVSNLAVSEKSESDDKATSDKSTSESSSKSTAAKTESAASTVHVGSFQAGFAFSALLIAVGALTL</sequence>
<dbReference type="Proteomes" id="UP001313282">
    <property type="component" value="Unassembled WGS sequence"/>
</dbReference>
<comment type="caution">
    <text evidence="3">The sequence shown here is derived from an EMBL/GenBank/DDBJ whole genome shotgun (WGS) entry which is preliminary data.</text>
</comment>
<feature type="compositionally biased region" description="Low complexity" evidence="1">
    <location>
        <begin position="271"/>
        <end position="282"/>
    </location>
</feature>
<name>A0AAN8NDE6_9PEZI</name>
<protein>
    <submittedName>
        <fullName evidence="3">Uncharacterized protein</fullName>
    </submittedName>
</protein>
<evidence type="ECO:0000256" key="2">
    <source>
        <dbReference type="SAM" id="SignalP"/>
    </source>
</evidence>
<evidence type="ECO:0000256" key="1">
    <source>
        <dbReference type="SAM" id="MobiDB-lite"/>
    </source>
</evidence>
<feature type="region of interest" description="Disordered" evidence="1">
    <location>
        <begin position="254"/>
        <end position="282"/>
    </location>
</feature>
<gene>
    <name evidence="3" type="ORF">TWF718_001125</name>
</gene>
<feature type="compositionally biased region" description="Basic and acidic residues" evidence="1">
    <location>
        <begin position="256"/>
        <end position="270"/>
    </location>
</feature>
<evidence type="ECO:0000313" key="3">
    <source>
        <dbReference type="EMBL" id="KAK6356784.1"/>
    </source>
</evidence>
<accession>A0AAN8NDE6</accession>
<feature type="signal peptide" evidence="2">
    <location>
        <begin position="1"/>
        <end position="19"/>
    </location>
</feature>
<dbReference type="EMBL" id="JAVHNR010000001">
    <property type="protein sequence ID" value="KAK6356784.1"/>
    <property type="molecule type" value="Genomic_DNA"/>
</dbReference>
<feature type="chain" id="PRO_5042847285" evidence="2">
    <location>
        <begin position="20"/>
        <end position="312"/>
    </location>
</feature>
<reference evidence="3 4" key="1">
    <citation type="submission" date="2019-10" db="EMBL/GenBank/DDBJ databases">
        <authorList>
            <person name="Palmer J.M."/>
        </authorList>
    </citation>
    <scope>NUCLEOTIDE SEQUENCE [LARGE SCALE GENOMIC DNA]</scope>
    <source>
        <strain evidence="3 4">TWF718</strain>
    </source>
</reference>
<evidence type="ECO:0000313" key="4">
    <source>
        <dbReference type="Proteomes" id="UP001313282"/>
    </source>
</evidence>
<keyword evidence="4" id="KW-1185">Reference proteome</keyword>
<organism evidence="3 4">
    <name type="scientific">Orbilia javanica</name>
    <dbReference type="NCBI Taxonomy" id="47235"/>
    <lineage>
        <taxon>Eukaryota</taxon>
        <taxon>Fungi</taxon>
        <taxon>Dikarya</taxon>
        <taxon>Ascomycota</taxon>
        <taxon>Pezizomycotina</taxon>
        <taxon>Orbiliomycetes</taxon>
        <taxon>Orbiliales</taxon>
        <taxon>Orbiliaceae</taxon>
        <taxon>Orbilia</taxon>
    </lineage>
</organism>
<keyword evidence="2" id="KW-0732">Signal</keyword>